<evidence type="ECO:0000256" key="1">
    <source>
        <dbReference type="ARBA" id="ARBA00004141"/>
    </source>
</evidence>
<feature type="transmembrane region" description="Helical" evidence="11">
    <location>
        <begin position="343"/>
        <end position="366"/>
    </location>
</feature>
<feature type="transmembrane region" description="Helical" evidence="11">
    <location>
        <begin position="187"/>
        <end position="208"/>
    </location>
</feature>
<dbReference type="PANTHER" id="PTHR30474">
    <property type="entry name" value="CELL CYCLE PROTEIN"/>
    <property type="match status" value="1"/>
</dbReference>
<organism evidence="12">
    <name type="scientific">mine drainage metagenome</name>
    <dbReference type="NCBI Taxonomy" id="410659"/>
    <lineage>
        <taxon>unclassified sequences</taxon>
        <taxon>metagenomes</taxon>
        <taxon>ecological metagenomes</taxon>
    </lineage>
</organism>
<feature type="transmembrane region" description="Helical" evidence="11">
    <location>
        <begin position="163"/>
        <end position="181"/>
    </location>
</feature>
<dbReference type="GO" id="GO:0005886">
    <property type="term" value="C:plasma membrane"/>
    <property type="evidence" value="ECO:0007669"/>
    <property type="project" value="TreeGrafter"/>
</dbReference>
<feature type="transmembrane region" description="Helical" evidence="11">
    <location>
        <begin position="49"/>
        <end position="67"/>
    </location>
</feature>
<feature type="transmembrane region" description="Helical" evidence="11">
    <location>
        <begin position="309"/>
        <end position="331"/>
    </location>
</feature>
<reference evidence="12" key="1">
    <citation type="submission" date="2009-10" db="EMBL/GenBank/DDBJ databases">
        <title>Diversity of trophic interactions inside an arsenic-rich microbial ecosystem.</title>
        <authorList>
            <person name="Bertin P.N."/>
            <person name="Heinrich-Salmeron A."/>
            <person name="Pelletier E."/>
            <person name="Goulhen-Chollet F."/>
            <person name="Arsene-Ploetze F."/>
            <person name="Gallien S."/>
            <person name="Calteau A."/>
            <person name="Vallenet D."/>
            <person name="Casiot C."/>
            <person name="Chane-Woon-Ming B."/>
            <person name="Giloteaux L."/>
            <person name="Barakat M."/>
            <person name="Bonnefoy V."/>
            <person name="Bruneel O."/>
            <person name="Chandler M."/>
            <person name="Cleiss J."/>
            <person name="Duran R."/>
            <person name="Elbaz-Poulichet F."/>
            <person name="Fonknechten N."/>
            <person name="Lauga B."/>
            <person name="Mornico D."/>
            <person name="Ortet P."/>
            <person name="Schaeffer C."/>
            <person name="Siguier P."/>
            <person name="Alexander Thil Smith A."/>
            <person name="Van Dorsselaer A."/>
            <person name="Weissenbach J."/>
            <person name="Medigue C."/>
            <person name="Le Paslier D."/>
        </authorList>
    </citation>
    <scope>NUCLEOTIDE SEQUENCE</scope>
</reference>
<dbReference type="GO" id="GO:0015648">
    <property type="term" value="F:lipid-linked peptidoglycan transporter activity"/>
    <property type="evidence" value="ECO:0007669"/>
    <property type="project" value="TreeGrafter"/>
</dbReference>
<dbReference type="InterPro" id="IPR011923">
    <property type="entry name" value="RodA/MrdB"/>
</dbReference>
<keyword evidence="6" id="KW-0133">Cell shape</keyword>
<dbReference type="EMBL" id="CABO01000025">
    <property type="protein sequence ID" value="CBI01796.1"/>
    <property type="molecule type" value="Genomic_DNA"/>
</dbReference>
<dbReference type="GO" id="GO:0032153">
    <property type="term" value="C:cell division site"/>
    <property type="evidence" value="ECO:0007669"/>
    <property type="project" value="TreeGrafter"/>
</dbReference>
<feature type="transmembrane region" description="Helical" evidence="11">
    <location>
        <begin position="16"/>
        <end position="37"/>
    </location>
</feature>
<gene>
    <name evidence="12" type="primary">mrdB</name>
    <name evidence="12" type="ORF">CARN4_0788</name>
</gene>
<dbReference type="GO" id="GO:0016757">
    <property type="term" value="F:glycosyltransferase activity"/>
    <property type="evidence" value="ECO:0007669"/>
    <property type="project" value="UniProtKB-KW"/>
</dbReference>
<keyword evidence="4" id="KW-0808">Transferase</keyword>
<evidence type="ECO:0000256" key="5">
    <source>
        <dbReference type="ARBA" id="ARBA00022692"/>
    </source>
</evidence>
<keyword evidence="10" id="KW-0961">Cell wall biogenesis/degradation</keyword>
<evidence type="ECO:0000313" key="12">
    <source>
        <dbReference type="EMBL" id="CBI01796.1"/>
    </source>
</evidence>
<evidence type="ECO:0000256" key="10">
    <source>
        <dbReference type="ARBA" id="ARBA00023316"/>
    </source>
</evidence>
<comment type="subcellular location">
    <subcellularLocation>
        <location evidence="1">Membrane</location>
        <topology evidence="1">Multi-pass membrane protein</topology>
    </subcellularLocation>
</comment>
<keyword evidence="9 11" id="KW-0472">Membrane</keyword>
<protein>
    <submittedName>
        <fullName evidence="12">Cell wall shape-determining protein</fullName>
    </submittedName>
</protein>
<keyword evidence="5 11" id="KW-0812">Transmembrane</keyword>
<dbReference type="Pfam" id="PF01098">
    <property type="entry name" value="FTSW_RODA_SPOVE"/>
    <property type="match status" value="1"/>
</dbReference>
<keyword evidence="3" id="KW-0328">Glycosyltransferase</keyword>
<keyword evidence="7" id="KW-0573">Peptidoglycan synthesis</keyword>
<evidence type="ECO:0000256" key="4">
    <source>
        <dbReference type="ARBA" id="ARBA00022679"/>
    </source>
</evidence>
<dbReference type="PANTHER" id="PTHR30474:SF1">
    <property type="entry name" value="PEPTIDOGLYCAN GLYCOSYLTRANSFERASE MRDB"/>
    <property type="match status" value="1"/>
</dbReference>
<feature type="transmembrane region" description="Helical" evidence="11">
    <location>
        <begin position="277"/>
        <end position="297"/>
    </location>
</feature>
<evidence type="ECO:0000256" key="2">
    <source>
        <dbReference type="ARBA" id="ARBA00022475"/>
    </source>
</evidence>
<sequence length="376" mass="40189">MSAIVTRLGRDSSYRIAWPLIAGAIGASLLGVVLIRSADLHNPQAGPEYLKQLLYIAVGVPVMLLCARIDYRVWQRFAPAIYALNLALLLAIVVIGHRALGAQRWISLGPLGTFQPSEFAKLFLAISGAAVLARGDYARLRDMWKPLLAFAIPAILVLKQPDFGTSLVLLAILTTQLFFGLPRLGGFALYCAGLFVAGAVTAGTNLVLKPFQKARLLVFLNPKADPQGAGYNLNQAKIAVGNGELFGRGLFHGTQTQLSFVPEHSRDFIFTVLAEELGLVGVLALFALYGAVIYGGIRAMYGAQDRFGLLLAAGITAMLLFHMLVNIGMTVGIMPITGIPLPFLSYGGSAMLTNFAAVGVLMNIYAQKDRGVLGNA</sequence>
<feature type="transmembrane region" description="Helical" evidence="11">
    <location>
        <begin position="79"/>
        <end position="99"/>
    </location>
</feature>
<dbReference type="InterPro" id="IPR018365">
    <property type="entry name" value="Cell_cycle_FtsW-rel_CS"/>
</dbReference>
<accession>E6Q3N5</accession>
<keyword evidence="8 11" id="KW-1133">Transmembrane helix</keyword>
<keyword evidence="2" id="KW-1003">Cell membrane</keyword>
<dbReference type="PROSITE" id="PS00428">
    <property type="entry name" value="FTSW_RODA_SPOVE"/>
    <property type="match status" value="1"/>
</dbReference>
<evidence type="ECO:0000256" key="3">
    <source>
        <dbReference type="ARBA" id="ARBA00022676"/>
    </source>
</evidence>
<proteinExistence type="predicted"/>
<dbReference type="NCBIfam" id="TIGR02210">
    <property type="entry name" value="rodA_shape"/>
    <property type="match status" value="1"/>
</dbReference>
<dbReference type="GO" id="GO:0051301">
    <property type="term" value="P:cell division"/>
    <property type="evidence" value="ECO:0007669"/>
    <property type="project" value="InterPro"/>
</dbReference>
<evidence type="ECO:0000256" key="6">
    <source>
        <dbReference type="ARBA" id="ARBA00022960"/>
    </source>
</evidence>
<dbReference type="GO" id="GO:0008360">
    <property type="term" value="P:regulation of cell shape"/>
    <property type="evidence" value="ECO:0007669"/>
    <property type="project" value="UniProtKB-KW"/>
</dbReference>
<dbReference type="GO" id="GO:0071555">
    <property type="term" value="P:cell wall organization"/>
    <property type="evidence" value="ECO:0007669"/>
    <property type="project" value="UniProtKB-KW"/>
</dbReference>
<comment type="caution">
    <text evidence="12">The sequence shown here is derived from an EMBL/GenBank/DDBJ whole genome shotgun (WGS) entry which is preliminary data.</text>
</comment>
<evidence type="ECO:0000256" key="11">
    <source>
        <dbReference type="SAM" id="Phobius"/>
    </source>
</evidence>
<evidence type="ECO:0000256" key="9">
    <source>
        <dbReference type="ARBA" id="ARBA00023136"/>
    </source>
</evidence>
<dbReference type="AlphaFoldDB" id="E6Q3N5"/>
<dbReference type="GO" id="GO:0009252">
    <property type="term" value="P:peptidoglycan biosynthetic process"/>
    <property type="evidence" value="ECO:0007669"/>
    <property type="project" value="UniProtKB-KW"/>
</dbReference>
<name>E6Q3N5_9ZZZZ</name>
<evidence type="ECO:0000256" key="8">
    <source>
        <dbReference type="ARBA" id="ARBA00022989"/>
    </source>
</evidence>
<dbReference type="InterPro" id="IPR001182">
    <property type="entry name" value="FtsW/RodA"/>
</dbReference>
<evidence type="ECO:0000256" key="7">
    <source>
        <dbReference type="ARBA" id="ARBA00022984"/>
    </source>
</evidence>